<dbReference type="Proteomes" id="UP000248745">
    <property type="component" value="Unassembled WGS sequence"/>
</dbReference>
<reference evidence="2 3" key="1">
    <citation type="submission" date="2018-06" db="EMBL/GenBank/DDBJ databases">
        <title>Mucibacter soli gen. nov., sp. nov., a new member of the family Chitinophagaceae producing mucin.</title>
        <authorList>
            <person name="Kim M.-K."/>
            <person name="Park S."/>
            <person name="Kim T.-S."/>
            <person name="Joung Y."/>
            <person name="Han J.-H."/>
            <person name="Kim S.B."/>
        </authorList>
    </citation>
    <scope>NUCLEOTIDE SEQUENCE [LARGE SCALE GENOMIC DNA]</scope>
    <source>
        <strain evidence="2 3">R1-15</strain>
    </source>
</reference>
<dbReference type="SMART" id="SM00450">
    <property type="entry name" value="RHOD"/>
    <property type="match status" value="1"/>
</dbReference>
<evidence type="ECO:0000313" key="2">
    <source>
        <dbReference type="EMBL" id="PZF73187.1"/>
    </source>
</evidence>
<protein>
    <submittedName>
        <fullName evidence="2">Rhodanese-like domain-containing protein</fullName>
    </submittedName>
</protein>
<feature type="domain" description="Rhodanese" evidence="1">
    <location>
        <begin position="15"/>
        <end position="94"/>
    </location>
</feature>
<dbReference type="InterPro" id="IPR036873">
    <property type="entry name" value="Rhodanese-like_dom_sf"/>
</dbReference>
<gene>
    <name evidence="2" type="ORF">DN068_09965</name>
</gene>
<dbReference type="PANTHER" id="PTHR43031">
    <property type="entry name" value="FAD-DEPENDENT OXIDOREDUCTASE"/>
    <property type="match status" value="1"/>
</dbReference>
<dbReference type="SUPFAM" id="SSF52821">
    <property type="entry name" value="Rhodanese/Cell cycle control phosphatase"/>
    <property type="match status" value="1"/>
</dbReference>
<dbReference type="Gene3D" id="3.40.250.10">
    <property type="entry name" value="Rhodanese-like domain"/>
    <property type="match status" value="1"/>
</dbReference>
<dbReference type="AlphaFoldDB" id="A0A2W2BBB6"/>
<dbReference type="OrthoDB" id="9808735at2"/>
<dbReference type="InterPro" id="IPR001763">
    <property type="entry name" value="Rhodanese-like_dom"/>
</dbReference>
<dbReference type="Pfam" id="PF00581">
    <property type="entry name" value="Rhodanese"/>
    <property type="match status" value="1"/>
</dbReference>
<dbReference type="EMBL" id="QKTW01000015">
    <property type="protein sequence ID" value="PZF73187.1"/>
    <property type="molecule type" value="Genomic_DNA"/>
</dbReference>
<sequence>MQQLTPQELQQWINEGKKFILIDVREGFEHEAYNIGGLHIPLGELMSRRKELPKDETLVFYCEKGIRSAIALQRLEDEGLKEAYNLAGGMTAWRAM</sequence>
<accession>A0A2W2BBB6</accession>
<proteinExistence type="predicted"/>
<dbReference type="InterPro" id="IPR050229">
    <property type="entry name" value="GlpE_sulfurtransferase"/>
</dbReference>
<keyword evidence="3" id="KW-1185">Reference proteome</keyword>
<dbReference type="RefSeq" id="WP_110998764.1">
    <property type="nucleotide sequence ID" value="NZ_QKTW01000015.1"/>
</dbReference>
<comment type="caution">
    <text evidence="2">The sequence shown here is derived from an EMBL/GenBank/DDBJ whole genome shotgun (WGS) entry which is preliminary data.</text>
</comment>
<evidence type="ECO:0000313" key="3">
    <source>
        <dbReference type="Proteomes" id="UP000248745"/>
    </source>
</evidence>
<dbReference type="PANTHER" id="PTHR43031:SF1">
    <property type="entry name" value="PYRIDINE NUCLEOTIDE-DISULPHIDE OXIDOREDUCTASE"/>
    <property type="match status" value="1"/>
</dbReference>
<evidence type="ECO:0000259" key="1">
    <source>
        <dbReference type="PROSITE" id="PS50206"/>
    </source>
</evidence>
<organism evidence="2 3">
    <name type="scientific">Taibaiella soli</name>
    <dbReference type="NCBI Taxonomy" id="1649169"/>
    <lineage>
        <taxon>Bacteria</taxon>
        <taxon>Pseudomonadati</taxon>
        <taxon>Bacteroidota</taxon>
        <taxon>Chitinophagia</taxon>
        <taxon>Chitinophagales</taxon>
        <taxon>Chitinophagaceae</taxon>
        <taxon>Taibaiella</taxon>
    </lineage>
</organism>
<name>A0A2W2BBB6_9BACT</name>
<dbReference type="PROSITE" id="PS50206">
    <property type="entry name" value="RHODANESE_3"/>
    <property type="match status" value="1"/>
</dbReference>
<dbReference type="CDD" id="cd00158">
    <property type="entry name" value="RHOD"/>
    <property type="match status" value="1"/>
</dbReference>